<protein>
    <submittedName>
        <fullName evidence="2">Uncharacterized protein</fullName>
    </submittedName>
</protein>
<feature type="region of interest" description="Disordered" evidence="1">
    <location>
        <begin position="372"/>
        <end position="407"/>
    </location>
</feature>
<keyword evidence="3" id="KW-1185">Reference proteome</keyword>
<dbReference type="AlphaFoldDB" id="A0A0M9G6E9"/>
<feature type="compositionally biased region" description="Acidic residues" evidence="1">
    <location>
        <begin position="749"/>
        <end position="768"/>
    </location>
</feature>
<feature type="region of interest" description="Disordered" evidence="1">
    <location>
        <begin position="480"/>
        <end position="522"/>
    </location>
</feature>
<feature type="compositionally biased region" description="Polar residues" evidence="1">
    <location>
        <begin position="617"/>
        <end position="628"/>
    </location>
</feature>
<sequence length="1269" mass="136807">MAVPPLSVRVSLFQARADAKSSCTTVVGHVDDGTTGTHDGAAKLLRSCVDNYRGDVLLPLPSLTSSTKADDACESRARTAAQLIAGLEQRLTRYCVLHVPKSRMKTFVQENCLSESALIPHSAQGCSDILSPADADDGEDGTQRDSISSTRYCADCSAPLVKEAAGTSGVLSDEKVPWIRICQLQRMLGERGGSTARIPTAEEWMLRQQGPTDLYVSDDEANALPIEPVEADSFLTGGECFAAFFQLQMISPGEREKKLISSQEVVDEPPPAMRPMQPAAQSFFTVHAFHNTVRIGLPPPLSASSDERKEHLRNSALPSLRSVVWSRLQAQRGVKVRRLLDPQTGAAVLPCESTSALMAASLTTFVAECDEPAEHQQREGPTQELPGLPSSSTSTPAVQTQRLSRGARSCLTQPNADLFENLVGLRAQRREDQYYYDGFQSRDWADQRTAISLSELPSESELRMTSVASQASDFTAIYPHPSSSRHPSQASRTTASAFTVSTENSRSRPFPVVPDEGEETSNGGVVLERRGESDHDGKNCYSGDVTAQNVAVSRDTHNADATARSPGSTARDTVSPFVNDQSHLFGLQDSLRDMNEVFLYEDEETVIEPQDGGQPKTDLNGQDESFSPRQRRGSLVWSTPAARGCAGGFNFAERGMSTTPLTYRTSTQLSTSPAHSPHAAYADEHKREMMSDPPVQRFIFPLSPSQSPSTSTNGNAEEDGEERRAESMLEQANTGAFLDDLGASAPNEGVDEDSVEDEEDSEANDEASTESGAAVSSDRPSPSRSHPRPNNGHKQQEVDTETIKATATPLRQQFSPSSSTHHFACTPPSHSKSSASPSSPLPLSVTLSQVDSHLFASAGSDEATTPLPYCATSSSRCRTAEQELRGHLRSLNPLSTQSSQTKSQGMGKMGSGRRQQEHDQHAPPPGGNAWGPRFSSAAGPQTTKRPRENQDGGVVDALHSATPRRDDASWRSTPHGSHARPVGTDAARVGSTSSSPPSTVAARRQARHRSPIYFSPDELLGMTANPLTASGGAKSSRFASCSSSLSSRGGSASGERASEAYNQGAQFDRRYPPFIASYPLHESDFMNAGDGVAKWGHESGTPNPRSSPRKQHPQNPQQHNTPSQPLTSSGPDLHGCRSPLHPPPFVSCFPESFSARRRRQYPSQPQPQMTDTNYTPGTVRVSSQRLRRSESHSASGIETWVRFSDVDGDETSGKIGCAGVSSGDDDELMLVTQQEIPDYTAELSSSDSEEAMNRADDEEDESDGSTESS</sequence>
<dbReference type="OrthoDB" id="267653at2759"/>
<feature type="compositionally biased region" description="Polar residues" evidence="1">
    <location>
        <begin position="1169"/>
        <end position="1184"/>
    </location>
</feature>
<evidence type="ECO:0000313" key="3">
    <source>
        <dbReference type="Proteomes" id="UP000037923"/>
    </source>
</evidence>
<feature type="region of interest" description="Disordered" evidence="1">
    <location>
        <begin position="1239"/>
        <end position="1269"/>
    </location>
</feature>
<dbReference type="OMA" id="CDMNDVF"/>
<dbReference type="VEuPathDB" id="TriTrypDB:LpyrH10_04_4520"/>
<name>A0A0M9G6E9_LEPPY</name>
<feature type="compositionally biased region" description="Polar residues" evidence="1">
    <location>
        <begin position="803"/>
        <end position="821"/>
    </location>
</feature>
<dbReference type="EMBL" id="LGTL01000004">
    <property type="protein sequence ID" value="KPA83219.1"/>
    <property type="molecule type" value="Genomic_DNA"/>
</dbReference>
<evidence type="ECO:0000256" key="1">
    <source>
        <dbReference type="SAM" id="MobiDB-lite"/>
    </source>
</evidence>
<reference evidence="2 3" key="1">
    <citation type="submission" date="2015-07" db="EMBL/GenBank/DDBJ databases">
        <title>High-quality genome of monoxenous trypanosomatid Leptomonas pyrrhocoris.</title>
        <authorList>
            <person name="Flegontov P."/>
            <person name="Butenko A."/>
            <person name="Firsov S."/>
            <person name="Vlcek C."/>
            <person name="Logacheva M.D."/>
            <person name="Field M."/>
            <person name="Filatov D."/>
            <person name="Flegontova O."/>
            <person name="Gerasimov E."/>
            <person name="Jackson A.P."/>
            <person name="Kelly S."/>
            <person name="Opperdoes F."/>
            <person name="O'Reilly A."/>
            <person name="Votypka J."/>
            <person name="Yurchenko V."/>
            <person name="Lukes J."/>
        </authorList>
    </citation>
    <scope>NUCLEOTIDE SEQUENCE [LARGE SCALE GENOMIC DNA]</scope>
    <source>
        <strain evidence="2">H10</strain>
    </source>
</reference>
<proteinExistence type="predicted"/>
<feature type="compositionally biased region" description="Low complexity" evidence="1">
    <location>
        <begin position="827"/>
        <end position="844"/>
    </location>
</feature>
<feature type="region of interest" description="Disordered" evidence="1">
    <location>
        <begin position="606"/>
        <end position="639"/>
    </location>
</feature>
<feature type="compositionally biased region" description="Low complexity" evidence="1">
    <location>
        <begin position="1032"/>
        <end position="1055"/>
    </location>
</feature>
<feature type="compositionally biased region" description="Low complexity" evidence="1">
    <location>
        <begin position="1113"/>
        <end position="1125"/>
    </location>
</feature>
<accession>A0A0M9G6E9</accession>
<feature type="region of interest" description="Disordered" evidence="1">
    <location>
        <begin position="1086"/>
        <end position="1195"/>
    </location>
</feature>
<comment type="caution">
    <text evidence="2">The sequence shown here is derived from an EMBL/GenBank/DDBJ whole genome shotgun (WGS) entry which is preliminary data.</text>
</comment>
<feature type="region of interest" description="Disordered" evidence="1">
    <location>
        <begin position="858"/>
        <end position="1068"/>
    </location>
</feature>
<feature type="compositionally biased region" description="Acidic residues" evidence="1">
    <location>
        <begin position="1256"/>
        <end position="1269"/>
    </location>
</feature>
<dbReference type="RefSeq" id="XP_015661658.1">
    <property type="nucleotide sequence ID" value="XM_015800056.1"/>
</dbReference>
<feature type="compositionally biased region" description="Polar residues" evidence="1">
    <location>
        <begin position="892"/>
        <end position="904"/>
    </location>
</feature>
<organism evidence="2 3">
    <name type="scientific">Leptomonas pyrrhocoris</name>
    <name type="common">Firebug parasite</name>
    <dbReference type="NCBI Taxonomy" id="157538"/>
    <lineage>
        <taxon>Eukaryota</taxon>
        <taxon>Discoba</taxon>
        <taxon>Euglenozoa</taxon>
        <taxon>Kinetoplastea</taxon>
        <taxon>Metakinetoplastina</taxon>
        <taxon>Trypanosomatida</taxon>
        <taxon>Trypanosomatidae</taxon>
        <taxon>Leishmaniinae</taxon>
        <taxon>Leptomonas</taxon>
    </lineage>
</organism>
<gene>
    <name evidence="2" type="ORF">ABB37_02902</name>
</gene>
<dbReference type="Proteomes" id="UP000037923">
    <property type="component" value="Unassembled WGS sequence"/>
</dbReference>
<feature type="region of interest" description="Disordered" evidence="1">
    <location>
        <begin position="697"/>
        <end position="844"/>
    </location>
</feature>
<dbReference type="GeneID" id="26903193"/>
<feature type="compositionally biased region" description="Low complexity" evidence="1">
    <location>
        <begin position="703"/>
        <end position="712"/>
    </location>
</feature>
<feature type="compositionally biased region" description="Polar residues" evidence="1">
    <location>
        <begin position="481"/>
        <end position="504"/>
    </location>
</feature>
<evidence type="ECO:0000313" key="2">
    <source>
        <dbReference type="EMBL" id="KPA83219.1"/>
    </source>
</evidence>